<dbReference type="GeneID" id="25308519"/>
<protein>
    <recommendedName>
        <fullName evidence="4">Cell wall protein PhiA</fullName>
    </recommendedName>
</protein>
<gene>
    <name evidence="2" type="ORF">Z517_09029</name>
</gene>
<organism evidence="2 3">
    <name type="scientific">Fonsecaea pedrosoi CBS 271.37</name>
    <dbReference type="NCBI Taxonomy" id="1442368"/>
    <lineage>
        <taxon>Eukaryota</taxon>
        <taxon>Fungi</taxon>
        <taxon>Dikarya</taxon>
        <taxon>Ascomycota</taxon>
        <taxon>Pezizomycotina</taxon>
        <taxon>Eurotiomycetes</taxon>
        <taxon>Chaetothyriomycetidae</taxon>
        <taxon>Chaetothyriales</taxon>
        <taxon>Herpotrichiellaceae</taxon>
        <taxon>Fonsecaea</taxon>
    </lineage>
</organism>
<reference evidence="2 3" key="1">
    <citation type="submission" date="2015-01" db="EMBL/GenBank/DDBJ databases">
        <title>The Genome Sequence of Fonsecaea pedrosoi CBS 271.37.</title>
        <authorList>
            <consortium name="The Broad Institute Genomics Platform"/>
            <person name="Cuomo C."/>
            <person name="de Hoog S."/>
            <person name="Gorbushina A."/>
            <person name="Stielow B."/>
            <person name="Teixiera M."/>
            <person name="Abouelleil A."/>
            <person name="Chapman S.B."/>
            <person name="Priest M."/>
            <person name="Young S.K."/>
            <person name="Wortman J."/>
            <person name="Nusbaum C."/>
            <person name="Birren B."/>
        </authorList>
    </citation>
    <scope>NUCLEOTIDE SEQUENCE [LARGE SCALE GENOMIC DNA]</scope>
    <source>
        <strain evidence="2 3">CBS 271.37</strain>
    </source>
</reference>
<dbReference type="EMBL" id="KN846974">
    <property type="protein sequence ID" value="KIW76585.1"/>
    <property type="molecule type" value="Genomic_DNA"/>
</dbReference>
<name>A0A0D2GD29_9EURO</name>
<dbReference type="OrthoDB" id="5430620at2759"/>
<dbReference type="Proteomes" id="UP000053029">
    <property type="component" value="Unassembled WGS sequence"/>
</dbReference>
<accession>A0A0D2GD29</accession>
<evidence type="ECO:0008006" key="4">
    <source>
        <dbReference type="Google" id="ProtNLM"/>
    </source>
</evidence>
<keyword evidence="1" id="KW-0732">Signal</keyword>
<sequence length="194" mass="20688">MLFLSTAAAALALLSTASAVPLKAEKRQDAVDVTFGLVVGNVDLFDSNEVQYFGFSYANNSAYFGQIRYQTYSEPLVMAGAHVGGDTQGTLVFDSIHSSPTGWQNGYIQPDKTAPLQFTVPHTGGSVPADAASTGFSFNQAGSLVWDGENKFWACQNPELQALNTYQIWWNGAGEFPLGVDCKGPIDANMVAGC</sequence>
<dbReference type="AlphaFoldDB" id="A0A0D2GD29"/>
<keyword evidence="3" id="KW-1185">Reference proteome</keyword>
<feature type="chain" id="PRO_5002242528" description="Cell wall protein PhiA" evidence="1">
    <location>
        <begin position="20"/>
        <end position="194"/>
    </location>
</feature>
<evidence type="ECO:0000313" key="2">
    <source>
        <dbReference type="EMBL" id="KIW76585.1"/>
    </source>
</evidence>
<evidence type="ECO:0000256" key="1">
    <source>
        <dbReference type="SAM" id="SignalP"/>
    </source>
</evidence>
<proteinExistence type="predicted"/>
<dbReference type="VEuPathDB" id="FungiDB:Z517_09029"/>
<evidence type="ECO:0000313" key="3">
    <source>
        <dbReference type="Proteomes" id="UP000053029"/>
    </source>
</evidence>
<dbReference type="HOGENOM" id="CLU_1415178_0_0_1"/>
<dbReference type="RefSeq" id="XP_013280393.1">
    <property type="nucleotide sequence ID" value="XM_013424939.1"/>
</dbReference>
<feature type="signal peptide" evidence="1">
    <location>
        <begin position="1"/>
        <end position="19"/>
    </location>
</feature>